<dbReference type="AlphaFoldDB" id="A0A1Y0B495"/>
<name>A0A1Y0B495_9LAMI</name>
<evidence type="ECO:0000313" key="1">
    <source>
        <dbReference type="EMBL" id="ART32207.1"/>
    </source>
</evidence>
<accession>A0A1Y0B495</accession>
<geneLocation type="mitochondrion" evidence="1"/>
<protein>
    <submittedName>
        <fullName evidence="1">Uncharacterized protein</fullName>
    </submittedName>
</protein>
<dbReference type="EMBL" id="KY774314">
    <property type="protein sequence ID" value="ART32207.1"/>
    <property type="molecule type" value="Genomic_DNA"/>
</dbReference>
<keyword evidence="1" id="KW-0496">Mitochondrion</keyword>
<reference evidence="1" key="1">
    <citation type="submission" date="2017-03" db="EMBL/GenBank/DDBJ databases">
        <title>The mitochondrial genome of the carnivorous plant Utricularia reniformis (Lentibulariaceae): structure, comparative analysis and evolutionary landmarks.</title>
        <authorList>
            <person name="Silva S.R."/>
            <person name="Alvarenga D.O."/>
            <person name="Michael T.P."/>
            <person name="Miranda V.F.O."/>
            <person name="Varani A.M."/>
        </authorList>
    </citation>
    <scope>NUCLEOTIDE SEQUENCE</scope>
</reference>
<sequence length="50" mass="5310">MIKWVGGPSSLITRSSVCDLLTISFSQRSVALYGLASKSSHVTVGRNKGN</sequence>
<gene>
    <name evidence="1" type="ORF">AEK19_MT2050</name>
</gene>
<organism evidence="1">
    <name type="scientific">Utricularia reniformis</name>
    <dbReference type="NCBI Taxonomy" id="192314"/>
    <lineage>
        <taxon>Eukaryota</taxon>
        <taxon>Viridiplantae</taxon>
        <taxon>Streptophyta</taxon>
        <taxon>Embryophyta</taxon>
        <taxon>Tracheophyta</taxon>
        <taxon>Spermatophyta</taxon>
        <taxon>Magnoliopsida</taxon>
        <taxon>eudicotyledons</taxon>
        <taxon>Gunneridae</taxon>
        <taxon>Pentapetalae</taxon>
        <taxon>asterids</taxon>
        <taxon>lamiids</taxon>
        <taxon>Lamiales</taxon>
        <taxon>Lentibulariaceae</taxon>
        <taxon>Utricularia</taxon>
    </lineage>
</organism>
<proteinExistence type="predicted"/>